<dbReference type="OrthoDB" id="1954703at2"/>
<feature type="domain" description="DUF1659" evidence="1">
    <location>
        <begin position="4"/>
        <end position="72"/>
    </location>
</feature>
<dbReference type="RefSeq" id="WP_005811253.1">
    <property type="nucleotide sequence ID" value="NZ_CABKQQ010000029.1"/>
</dbReference>
<dbReference type="EMBL" id="LOCK01000012">
    <property type="protein sequence ID" value="KTE92624.1"/>
    <property type="molecule type" value="Genomic_DNA"/>
</dbReference>
<dbReference type="EMBL" id="LK996017">
    <property type="protein sequence ID" value="CDX02260.1"/>
    <property type="molecule type" value="Genomic_DNA"/>
</dbReference>
<dbReference type="Proteomes" id="UP000054623">
    <property type="component" value="Unassembled WGS sequence"/>
</dbReference>
<proteinExistence type="predicted"/>
<name>A0A098B1N3_DESHA</name>
<evidence type="ECO:0000313" key="4">
    <source>
        <dbReference type="Proteomes" id="UP000054623"/>
    </source>
</evidence>
<evidence type="ECO:0000313" key="2">
    <source>
        <dbReference type="EMBL" id="CDX02260.1"/>
    </source>
</evidence>
<dbReference type="AlphaFoldDB" id="A0A098B1N3"/>
<dbReference type="InterPro" id="IPR012454">
    <property type="entry name" value="DUF1659"/>
</dbReference>
<dbReference type="PATRIC" id="fig|49338.4.peg.2553"/>
<sequence length="73" mass="8177">MTVVSIPLATEMIVRYQTGMVNGSPVIRQKSITGLKADVTDTDLYEVAVALFDLLDYPLISVTRNNRYDLIEE</sequence>
<evidence type="ECO:0000259" key="1">
    <source>
        <dbReference type="Pfam" id="PF07872"/>
    </source>
</evidence>
<dbReference type="Pfam" id="PF07872">
    <property type="entry name" value="DUF1659"/>
    <property type="match status" value="1"/>
</dbReference>
<organism evidence="2">
    <name type="scientific">Desulfitobacterium hafniense</name>
    <name type="common">Desulfitobacterium frappieri</name>
    <dbReference type="NCBI Taxonomy" id="49338"/>
    <lineage>
        <taxon>Bacteria</taxon>
        <taxon>Bacillati</taxon>
        <taxon>Bacillota</taxon>
        <taxon>Clostridia</taxon>
        <taxon>Eubacteriales</taxon>
        <taxon>Desulfitobacteriaceae</taxon>
        <taxon>Desulfitobacterium</taxon>
    </lineage>
</organism>
<accession>A0A098B1N3</accession>
<protein>
    <recommendedName>
        <fullName evidence="1">DUF1659 domain-containing protein</fullName>
    </recommendedName>
</protein>
<gene>
    <name evidence="3" type="ORF">AT727_18110</name>
    <name evidence="2" type="ORF">DPCES_2373</name>
</gene>
<reference evidence="2" key="1">
    <citation type="submission" date="2014-07" db="EMBL/GenBank/DDBJ databases">
        <authorList>
            <person name="Hornung V.Bastian."/>
        </authorList>
    </citation>
    <scope>NUCLEOTIDE SEQUENCE</scope>
    <source>
        <strain evidence="2">PCE-S</strain>
    </source>
</reference>
<evidence type="ECO:0000313" key="3">
    <source>
        <dbReference type="EMBL" id="KTE92624.1"/>
    </source>
</evidence>
<reference evidence="3 4" key="2">
    <citation type="submission" date="2015-12" db="EMBL/GenBank/DDBJ databases">
        <title>Draft Genome Sequence of Desulfitobacterium hafniense Strain DH, a Sulfate-reducing Bacterium Isolated from Paddy Soils.</title>
        <authorList>
            <person name="Bao P."/>
            <person name="Zhang X."/>
            <person name="Li G."/>
        </authorList>
    </citation>
    <scope>NUCLEOTIDE SEQUENCE [LARGE SCALE GENOMIC DNA]</scope>
    <source>
        <strain evidence="3 4">DH</strain>
    </source>
</reference>